<keyword evidence="2" id="KW-1185">Reference proteome</keyword>
<name>A0ABR4FQD3_9EURO</name>
<dbReference type="EMBL" id="JBFTWV010000144">
    <property type="protein sequence ID" value="KAL2785446.1"/>
    <property type="molecule type" value="Genomic_DNA"/>
</dbReference>
<accession>A0ABR4FQD3</accession>
<evidence type="ECO:0000313" key="1">
    <source>
        <dbReference type="EMBL" id="KAL2785446.1"/>
    </source>
</evidence>
<evidence type="ECO:0000313" key="2">
    <source>
        <dbReference type="Proteomes" id="UP001610563"/>
    </source>
</evidence>
<sequence>MHQNPDAEPDTIWDLLIFPTSRPPTQFPSFQDLLMSFLSRFQDDNSHLLGYYGTVTHDILVAAAQFQADILCDNPSSIEITTAAADFSGENTIIALALRCFLDFHILDLIAMDCYGRTVEIAGLPEDGSAVEVLGPDRSDPFLTATAYKVEGERQDRLFDLLSTNTSTTTKTPPPASASAVGCHFNSNLHTMLSTLAHLSFRLLDTHDPRHWPTVLYVLLILALTRQCLRYCLSWMRTLYEAAETVENLFQDLARYHYVCTEGGRILTPRWDREEYAARVGGGCPGSAGAAVKVVEHACLLHDLWFDGEDEGKWNSRERYRGLGGFARKLGDFADGDFHGSSYR</sequence>
<reference evidence="1 2" key="1">
    <citation type="submission" date="2024-07" db="EMBL/GenBank/DDBJ databases">
        <title>Section-level genome sequencing and comparative genomics of Aspergillus sections Usti and Cavernicolus.</title>
        <authorList>
            <consortium name="Lawrence Berkeley National Laboratory"/>
            <person name="Nybo J.L."/>
            <person name="Vesth T.C."/>
            <person name="Theobald S."/>
            <person name="Frisvad J.C."/>
            <person name="Larsen T.O."/>
            <person name="Kjaerboelling I."/>
            <person name="Rothschild-Mancinelli K."/>
            <person name="Lyhne E.K."/>
            <person name="Kogle M.E."/>
            <person name="Barry K."/>
            <person name="Clum A."/>
            <person name="Na H."/>
            <person name="Ledsgaard L."/>
            <person name="Lin J."/>
            <person name="Lipzen A."/>
            <person name="Kuo A."/>
            <person name="Riley R."/>
            <person name="Mondo S."/>
            <person name="Labutti K."/>
            <person name="Haridas S."/>
            <person name="Pangalinan J."/>
            <person name="Salamov A.A."/>
            <person name="Simmons B.A."/>
            <person name="Magnuson J.K."/>
            <person name="Chen J."/>
            <person name="Drula E."/>
            <person name="Henrissat B."/>
            <person name="Wiebenga A."/>
            <person name="Lubbers R.J."/>
            <person name="Gomes A.C."/>
            <person name="Makela M.R."/>
            <person name="Stajich J."/>
            <person name="Grigoriev I.V."/>
            <person name="Mortensen U.H."/>
            <person name="De Vries R.P."/>
            <person name="Baker S.E."/>
            <person name="Andersen M.R."/>
        </authorList>
    </citation>
    <scope>NUCLEOTIDE SEQUENCE [LARGE SCALE GENOMIC DNA]</scope>
    <source>
        <strain evidence="1 2">CBS 209.92</strain>
    </source>
</reference>
<proteinExistence type="predicted"/>
<protein>
    <submittedName>
        <fullName evidence="1">Uncharacterized protein</fullName>
    </submittedName>
</protein>
<organism evidence="1 2">
    <name type="scientific">Aspergillus keveii</name>
    <dbReference type="NCBI Taxonomy" id="714993"/>
    <lineage>
        <taxon>Eukaryota</taxon>
        <taxon>Fungi</taxon>
        <taxon>Dikarya</taxon>
        <taxon>Ascomycota</taxon>
        <taxon>Pezizomycotina</taxon>
        <taxon>Eurotiomycetes</taxon>
        <taxon>Eurotiomycetidae</taxon>
        <taxon>Eurotiales</taxon>
        <taxon>Aspergillaceae</taxon>
        <taxon>Aspergillus</taxon>
        <taxon>Aspergillus subgen. Nidulantes</taxon>
    </lineage>
</organism>
<gene>
    <name evidence="1" type="ORF">BJX66DRAFT_343083</name>
</gene>
<dbReference type="Proteomes" id="UP001610563">
    <property type="component" value="Unassembled WGS sequence"/>
</dbReference>
<comment type="caution">
    <text evidence="1">The sequence shown here is derived from an EMBL/GenBank/DDBJ whole genome shotgun (WGS) entry which is preliminary data.</text>
</comment>